<dbReference type="AlphaFoldDB" id="A0A1J5G0Q4"/>
<protein>
    <recommendedName>
        <fullName evidence="1">DHFR domain-containing protein</fullName>
    </recommendedName>
</protein>
<organism evidence="2 3">
    <name type="scientific">Candidatus Nomurabacteria bacterium CG2_30_43_9</name>
    <dbReference type="NCBI Taxonomy" id="1805283"/>
    <lineage>
        <taxon>Bacteria</taxon>
        <taxon>Candidatus Nomuraibacteriota</taxon>
    </lineage>
</organism>
<dbReference type="EMBL" id="MNYX01000030">
    <property type="protein sequence ID" value="OIP65924.1"/>
    <property type="molecule type" value="Genomic_DNA"/>
</dbReference>
<dbReference type="Gene3D" id="3.40.430.10">
    <property type="entry name" value="Dihydrofolate Reductase, subunit A"/>
    <property type="match status" value="1"/>
</dbReference>
<dbReference type="InterPro" id="IPR024072">
    <property type="entry name" value="DHFR-like_dom_sf"/>
</dbReference>
<evidence type="ECO:0000313" key="2">
    <source>
        <dbReference type="EMBL" id="OIP65924.1"/>
    </source>
</evidence>
<proteinExistence type="predicted"/>
<evidence type="ECO:0000313" key="3">
    <source>
        <dbReference type="Proteomes" id="UP000182059"/>
    </source>
</evidence>
<dbReference type="SUPFAM" id="SSF53597">
    <property type="entry name" value="Dihydrofolate reductase-like"/>
    <property type="match status" value="1"/>
</dbReference>
<dbReference type="GO" id="GO:0004146">
    <property type="term" value="F:dihydrofolate reductase activity"/>
    <property type="evidence" value="ECO:0007669"/>
    <property type="project" value="InterPro"/>
</dbReference>
<sequence>MPTFEVIVAVAKNNAIGYKGNFTMGKFTKGPVKHFRDMTMGHAIVIDYNTLVAISSIRNRTTNLLPGRVIYVFTRDPQKLMRCHL</sequence>
<evidence type="ECO:0000259" key="1">
    <source>
        <dbReference type="Pfam" id="PF00186"/>
    </source>
</evidence>
<comment type="caution">
    <text evidence="2">The sequence shown here is derived from an EMBL/GenBank/DDBJ whole genome shotgun (WGS) entry which is preliminary data.</text>
</comment>
<name>A0A1J5G0Q4_9BACT</name>
<gene>
    <name evidence="2" type="ORF">AUK15_01110</name>
</gene>
<dbReference type="InterPro" id="IPR001796">
    <property type="entry name" value="DHFR_dom"/>
</dbReference>
<dbReference type="GO" id="GO:0046654">
    <property type="term" value="P:tetrahydrofolate biosynthetic process"/>
    <property type="evidence" value="ECO:0007669"/>
    <property type="project" value="InterPro"/>
</dbReference>
<reference evidence="2 3" key="1">
    <citation type="journal article" date="2016" name="Environ. Microbiol.">
        <title>Genomic resolution of a cold subsurface aquifer community provides metabolic insights for novel microbes adapted to high CO concentrations.</title>
        <authorList>
            <person name="Probst A.J."/>
            <person name="Castelle C.J."/>
            <person name="Singh A."/>
            <person name="Brown C.T."/>
            <person name="Anantharaman K."/>
            <person name="Sharon I."/>
            <person name="Hug L.A."/>
            <person name="Burstein D."/>
            <person name="Emerson J.B."/>
            <person name="Thomas B.C."/>
            <person name="Banfield J.F."/>
        </authorList>
    </citation>
    <scope>NUCLEOTIDE SEQUENCE [LARGE SCALE GENOMIC DNA]</scope>
    <source>
        <strain evidence="2">CG2_30_43_9</strain>
    </source>
</reference>
<accession>A0A1J5G0Q4</accession>
<dbReference type="Pfam" id="PF00186">
    <property type="entry name" value="DHFR_1"/>
    <property type="match status" value="1"/>
</dbReference>
<dbReference type="Proteomes" id="UP000182059">
    <property type="component" value="Unassembled WGS sequence"/>
</dbReference>
<feature type="domain" description="DHFR" evidence="1">
    <location>
        <begin position="4"/>
        <end position="79"/>
    </location>
</feature>